<dbReference type="EMBL" id="UOEK01000625">
    <property type="protein sequence ID" value="VAW09653.1"/>
    <property type="molecule type" value="Genomic_DNA"/>
</dbReference>
<evidence type="ECO:0000256" key="4">
    <source>
        <dbReference type="ARBA" id="ARBA00023015"/>
    </source>
</evidence>
<comment type="similarity">
    <text evidence="1">Belongs to the Fur family.</text>
</comment>
<dbReference type="AlphaFoldDB" id="A0A3B0T0S9"/>
<evidence type="ECO:0000256" key="1">
    <source>
        <dbReference type="ARBA" id="ARBA00007957"/>
    </source>
</evidence>
<protein>
    <recommendedName>
        <fullName evidence="8">Transcriptional repressor</fullName>
    </recommendedName>
</protein>
<name>A0A3B0T0S9_9ZZZZ</name>
<dbReference type="GO" id="GO:0045892">
    <property type="term" value="P:negative regulation of DNA-templated transcription"/>
    <property type="evidence" value="ECO:0007669"/>
    <property type="project" value="TreeGrafter"/>
</dbReference>
<dbReference type="PANTHER" id="PTHR33202">
    <property type="entry name" value="ZINC UPTAKE REGULATION PROTEIN"/>
    <property type="match status" value="1"/>
</dbReference>
<keyword evidence="4" id="KW-0805">Transcription regulation</keyword>
<evidence type="ECO:0000256" key="6">
    <source>
        <dbReference type="ARBA" id="ARBA00023163"/>
    </source>
</evidence>
<evidence type="ECO:0000313" key="7">
    <source>
        <dbReference type="EMBL" id="VAW09653.1"/>
    </source>
</evidence>
<dbReference type="Gene3D" id="3.30.1490.190">
    <property type="match status" value="1"/>
</dbReference>
<dbReference type="Gene3D" id="1.10.10.10">
    <property type="entry name" value="Winged helix-like DNA-binding domain superfamily/Winged helix DNA-binding domain"/>
    <property type="match status" value="1"/>
</dbReference>
<organism evidence="7">
    <name type="scientific">hydrothermal vent metagenome</name>
    <dbReference type="NCBI Taxonomy" id="652676"/>
    <lineage>
        <taxon>unclassified sequences</taxon>
        <taxon>metagenomes</taxon>
        <taxon>ecological metagenomes</taxon>
    </lineage>
</organism>
<dbReference type="InterPro" id="IPR036388">
    <property type="entry name" value="WH-like_DNA-bd_sf"/>
</dbReference>
<gene>
    <name evidence="7" type="ORF">MNBD_ACTINO02-393</name>
</gene>
<accession>A0A3B0T0S9</accession>
<dbReference type="GO" id="GO:0000976">
    <property type="term" value="F:transcription cis-regulatory region binding"/>
    <property type="evidence" value="ECO:0007669"/>
    <property type="project" value="TreeGrafter"/>
</dbReference>
<dbReference type="GO" id="GO:0003700">
    <property type="term" value="F:DNA-binding transcription factor activity"/>
    <property type="evidence" value="ECO:0007669"/>
    <property type="project" value="InterPro"/>
</dbReference>
<dbReference type="CDD" id="cd07153">
    <property type="entry name" value="Fur_like"/>
    <property type="match status" value="1"/>
</dbReference>
<dbReference type="PANTHER" id="PTHR33202:SF22">
    <property type="entry name" value="HYDROGEN PEROXIDE SENSITIVE REPRESSOR"/>
    <property type="match status" value="1"/>
</dbReference>
<dbReference type="GO" id="GO:1900376">
    <property type="term" value="P:regulation of secondary metabolite biosynthetic process"/>
    <property type="evidence" value="ECO:0007669"/>
    <property type="project" value="TreeGrafter"/>
</dbReference>
<evidence type="ECO:0000256" key="3">
    <source>
        <dbReference type="ARBA" id="ARBA00022833"/>
    </source>
</evidence>
<sequence>MLEALRQSGGHRSAEAVGVRLTDGGASLSRGTVYKVLDDLVRAGIVMLADRGPGTALYEIADVWHHHFVCRTCGVVIDVPCQIGSKPCLEGDLAGADIDEAQVIFRGRCPKCVTDGMASQP</sequence>
<dbReference type="InterPro" id="IPR043135">
    <property type="entry name" value="Fur_C"/>
</dbReference>
<keyword evidence="5" id="KW-0238">DNA-binding</keyword>
<proteinExistence type="inferred from homology"/>
<evidence type="ECO:0008006" key="8">
    <source>
        <dbReference type="Google" id="ProtNLM"/>
    </source>
</evidence>
<dbReference type="InterPro" id="IPR036390">
    <property type="entry name" value="WH_DNA-bd_sf"/>
</dbReference>
<reference evidence="7" key="1">
    <citation type="submission" date="2018-06" db="EMBL/GenBank/DDBJ databases">
        <authorList>
            <person name="Zhirakovskaya E."/>
        </authorList>
    </citation>
    <scope>NUCLEOTIDE SEQUENCE</scope>
</reference>
<keyword evidence="2" id="KW-0678">Repressor</keyword>
<dbReference type="Pfam" id="PF01475">
    <property type="entry name" value="FUR"/>
    <property type="match status" value="1"/>
</dbReference>
<keyword evidence="6" id="KW-0804">Transcription</keyword>
<keyword evidence="3" id="KW-0862">Zinc</keyword>
<dbReference type="GO" id="GO:0008270">
    <property type="term" value="F:zinc ion binding"/>
    <property type="evidence" value="ECO:0007669"/>
    <property type="project" value="TreeGrafter"/>
</dbReference>
<evidence type="ECO:0000256" key="5">
    <source>
        <dbReference type="ARBA" id="ARBA00023125"/>
    </source>
</evidence>
<dbReference type="SUPFAM" id="SSF46785">
    <property type="entry name" value="Winged helix' DNA-binding domain"/>
    <property type="match status" value="1"/>
</dbReference>
<evidence type="ECO:0000256" key="2">
    <source>
        <dbReference type="ARBA" id="ARBA00022491"/>
    </source>
</evidence>
<dbReference type="InterPro" id="IPR002481">
    <property type="entry name" value="FUR"/>
</dbReference>